<dbReference type="InterPro" id="IPR029062">
    <property type="entry name" value="Class_I_gatase-like"/>
</dbReference>
<keyword evidence="1" id="KW-0732">Signal</keyword>
<evidence type="ECO:0000256" key="1">
    <source>
        <dbReference type="SAM" id="SignalP"/>
    </source>
</evidence>
<proteinExistence type="predicted"/>
<dbReference type="AlphaFoldDB" id="A0A5B9PBS7"/>
<reference evidence="3 4" key="1">
    <citation type="submission" date="2019-08" db="EMBL/GenBank/DDBJ databases">
        <title>Deep-cultivation of Planctomycetes and their phenomic and genomic characterization uncovers novel biology.</title>
        <authorList>
            <person name="Wiegand S."/>
            <person name="Jogler M."/>
            <person name="Boedeker C."/>
            <person name="Pinto D."/>
            <person name="Vollmers J."/>
            <person name="Rivas-Marin E."/>
            <person name="Kohn T."/>
            <person name="Peeters S.H."/>
            <person name="Heuer A."/>
            <person name="Rast P."/>
            <person name="Oberbeckmann S."/>
            <person name="Bunk B."/>
            <person name="Jeske O."/>
            <person name="Meyerdierks A."/>
            <person name="Storesund J.E."/>
            <person name="Kallscheuer N."/>
            <person name="Luecker S."/>
            <person name="Lage O.M."/>
            <person name="Pohl T."/>
            <person name="Merkel B.J."/>
            <person name="Hornburger P."/>
            <person name="Mueller R.-W."/>
            <person name="Bruemmer F."/>
            <person name="Labrenz M."/>
            <person name="Spormann A.M."/>
            <person name="Op den Camp H."/>
            <person name="Overmann J."/>
            <person name="Amann R."/>
            <person name="Jetten M.S.M."/>
            <person name="Mascher T."/>
            <person name="Medema M.H."/>
            <person name="Devos D.P."/>
            <person name="Kaster A.-K."/>
            <person name="Ovreas L."/>
            <person name="Rohde M."/>
            <person name="Galperin M.Y."/>
            <person name="Jogler C."/>
        </authorList>
    </citation>
    <scope>NUCLEOTIDE SEQUENCE [LARGE SCALE GENOMIC DNA]</scope>
    <source>
        <strain evidence="3 4">FC18</strain>
    </source>
</reference>
<dbReference type="PANTHER" id="PTHR40469:SF2">
    <property type="entry name" value="GALACTOSE-BINDING DOMAIN-LIKE SUPERFAMILY PROTEIN"/>
    <property type="match status" value="1"/>
</dbReference>
<dbReference type="Proteomes" id="UP000322214">
    <property type="component" value="Chromosome"/>
</dbReference>
<keyword evidence="4" id="KW-1185">Reference proteome</keyword>
<dbReference type="PANTHER" id="PTHR40469">
    <property type="entry name" value="SECRETED GLYCOSYL HYDROLASE"/>
    <property type="match status" value="1"/>
</dbReference>
<dbReference type="KEGG" id="mff:MFFC18_23810"/>
<protein>
    <submittedName>
        <fullName evidence="3">Trehalose utilization</fullName>
    </submittedName>
</protein>
<feature type="chain" id="PRO_5023132694" evidence="1">
    <location>
        <begin position="28"/>
        <end position="352"/>
    </location>
</feature>
<dbReference type="Gene3D" id="3.40.50.880">
    <property type="match status" value="1"/>
</dbReference>
<dbReference type="EMBL" id="CP042912">
    <property type="protein sequence ID" value="QEG22500.1"/>
    <property type="molecule type" value="Genomic_DNA"/>
</dbReference>
<dbReference type="STRING" id="980251.GCA_001642875_04814"/>
<dbReference type="InterPro" id="IPR029010">
    <property type="entry name" value="ThuA-like"/>
</dbReference>
<evidence type="ECO:0000259" key="2">
    <source>
        <dbReference type="Pfam" id="PF06283"/>
    </source>
</evidence>
<evidence type="ECO:0000313" key="3">
    <source>
        <dbReference type="EMBL" id="QEG22500.1"/>
    </source>
</evidence>
<dbReference type="Pfam" id="PF06283">
    <property type="entry name" value="ThuA"/>
    <property type="match status" value="1"/>
</dbReference>
<organism evidence="3 4">
    <name type="scientific">Mariniblastus fucicola</name>
    <dbReference type="NCBI Taxonomy" id="980251"/>
    <lineage>
        <taxon>Bacteria</taxon>
        <taxon>Pseudomonadati</taxon>
        <taxon>Planctomycetota</taxon>
        <taxon>Planctomycetia</taxon>
        <taxon>Pirellulales</taxon>
        <taxon>Pirellulaceae</taxon>
        <taxon>Mariniblastus</taxon>
    </lineage>
</organism>
<dbReference type="OrthoDB" id="9785923at2"/>
<gene>
    <name evidence="3" type="ORF">MFFC18_23810</name>
</gene>
<evidence type="ECO:0000313" key="4">
    <source>
        <dbReference type="Proteomes" id="UP000322214"/>
    </source>
</evidence>
<feature type="signal peptide" evidence="1">
    <location>
        <begin position="1"/>
        <end position="27"/>
    </location>
</feature>
<accession>A0A5B9PBS7</accession>
<name>A0A5B9PBS7_9BACT</name>
<sequence precursor="true">MSLTKRFAAGFSFTSLCCACLTLAAFAVDCSAQQAVKTETKAGQQGEAEKIKVLIVDGQNNHAHWPKTTIMMKQYLEESGKFTVDVARTATIWKGKLAQEFPLGDGKEYKNLPKPKADPNFKPDFASYDVVLSNFGYNAAPWPEETKANFEKYMAEGGGLVVVHAADNSWGDWKEFNLMIGLGGWGGRNESSGPYVYLNDDGEEIRDKSKGNGGSHGPQHLFQVVARNTEHPIMKGLPTSWLHAQDELYDKLRGPAENMTILATSYSDPKYKGTGRHEPMIMVLDYKKGRIFHTPMGHADYSMECVGYRTVLLRGTEWAATGQVTLTEVPENFPTDKAESKTAFELKTKAAK</sequence>
<dbReference type="RefSeq" id="WP_084417439.1">
    <property type="nucleotide sequence ID" value="NZ_CP042912.1"/>
</dbReference>
<feature type="domain" description="ThuA-like" evidence="2">
    <location>
        <begin position="125"/>
        <end position="319"/>
    </location>
</feature>
<dbReference type="SUPFAM" id="SSF52317">
    <property type="entry name" value="Class I glutamine amidotransferase-like"/>
    <property type="match status" value="1"/>
</dbReference>